<dbReference type="Proteomes" id="UP000199550">
    <property type="component" value="Unassembled WGS sequence"/>
</dbReference>
<sequence>MTNFKSSLIVAALVSAFGVTAASAADFQPTKSFNDLSAAGVAATEANIAALGVSNRAGNVLTTGELTAIQQIILDQSNEASKAKRVNLIVNGESAGYGPGYSVTY</sequence>
<feature type="signal peptide" evidence="1">
    <location>
        <begin position="1"/>
        <end position="24"/>
    </location>
</feature>
<keyword evidence="1" id="KW-0732">Signal</keyword>
<dbReference type="EMBL" id="FOTF01000016">
    <property type="protein sequence ID" value="SFL37971.1"/>
    <property type="molecule type" value="Genomic_DNA"/>
</dbReference>
<gene>
    <name evidence="2" type="ORF">SAMN04488004_11645</name>
</gene>
<accession>A0A1I4H978</accession>
<keyword evidence="3" id="KW-1185">Reference proteome</keyword>
<reference evidence="2 3" key="1">
    <citation type="submission" date="2016-10" db="EMBL/GenBank/DDBJ databases">
        <authorList>
            <person name="de Groot N.N."/>
        </authorList>
    </citation>
    <scope>NUCLEOTIDE SEQUENCE [LARGE SCALE GENOMIC DNA]</scope>
    <source>
        <strain evidence="2 3">DSM 16199</strain>
    </source>
</reference>
<feature type="chain" id="PRO_5011727859" evidence="1">
    <location>
        <begin position="25"/>
        <end position="105"/>
    </location>
</feature>
<dbReference type="GeneID" id="97889971"/>
<dbReference type="AlphaFoldDB" id="A0A1I4H978"/>
<dbReference type="STRING" id="195913.SAMN04488004_11645"/>
<proteinExistence type="predicted"/>
<dbReference type="OrthoDB" id="9886890at2"/>
<organism evidence="2 3">
    <name type="scientific">Loktanella salsilacus</name>
    <dbReference type="NCBI Taxonomy" id="195913"/>
    <lineage>
        <taxon>Bacteria</taxon>
        <taxon>Pseudomonadati</taxon>
        <taxon>Pseudomonadota</taxon>
        <taxon>Alphaproteobacteria</taxon>
        <taxon>Rhodobacterales</taxon>
        <taxon>Roseobacteraceae</taxon>
        <taxon>Loktanella</taxon>
    </lineage>
</organism>
<evidence type="ECO:0000256" key="1">
    <source>
        <dbReference type="SAM" id="SignalP"/>
    </source>
</evidence>
<name>A0A1I4H978_9RHOB</name>
<evidence type="ECO:0000313" key="3">
    <source>
        <dbReference type="Proteomes" id="UP000199550"/>
    </source>
</evidence>
<protein>
    <submittedName>
        <fullName evidence="2">Uncharacterized protein</fullName>
    </submittedName>
</protein>
<evidence type="ECO:0000313" key="2">
    <source>
        <dbReference type="EMBL" id="SFL37971.1"/>
    </source>
</evidence>
<dbReference type="RefSeq" id="WP_090190500.1">
    <property type="nucleotide sequence ID" value="NZ_CAXIDI010000004.1"/>
</dbReference>